<dbReference type="EMBL" id="CAIZ01000134">
    <property type="protein sequence ID" value="CCH70672.1"/>
    <property type="molecule type" value="Genomic_DNA"/>
</dbReference>
<dbReference type="InterPro" id="IPR004216">
    <property type="entry name" value="Fuc/Ara_isomerase_C"/>
</dbReference>
<dbReference type="eggNOG" id="COG2160">
    <property type="taxonomic scope" value="Bacteria"/>
</dbReference>
<keyword evidence="4" id="KW-1185">Reference proteome</keyword>
<evidence type="ECO:0000256" key="2">
    <source>
        <dbReference type="ARBA" id="ARBA00023277"/>
    </source>
</evidence>
<keyword evidence="1" id="KW-0413">Isomerase</keyword>
<comment type="caution">
    <text evidence="3">The sequence shown here is derived from an EMBL/GenBank/DDBJ whole genome shotgun (WGS) entry which is preliminary data.</text>
</comment>
<dbReference type="OrthoDB" id="9765600at2"/>
<protein>
    <submittedName>
        <fullName evidence="3">Uncharacterized protein</fullName>
    </submittedName>
</protein>
<evidence type="ECO:0000256" key="1">
    <source>
        <dbReference type="ARBA" id="ARBA00023235"/>
    </source>
</evidence>
<name>N0E1C7_9MICO</name>
<proteinExistence type="predicted"/>
<accession>N0E1C7</accession>
<dbReference type="Proteomes" id="UP000013167">
    <property type="component" value="Unassembled WGS sequence"/>
</dbReference>
<evidence type="ECO:0000313" key="3">
    <source>
        <dbReference type="EMBL" id="CCH70672.1"/>
    </source>
</evidence>
<dbReference type="SUPFAM" id="SSF50443">
    <property type="entry name" value="FucI/AraA C-terminal domain-like"/>
    <property type="match status" value="1"/>
</dbReference>
<evidence type="ECO:0000313" key="4">
    <source>
        <dbReference type="Proteomes" id="UP000013167"/>
    </source>
</evidence>
<organism evidence="3 4">
    <name type="scientific">Phycicoccus elongatus Lp2</name>
    <dbReference type="NCBI Taxonomy" id="1193181"/>
    <lineage>
        <taxon>Bacteria</taxon>
        <taxon>Bacillati</taxon>
        <taxon>Actinomycetota</taxon>
        <taxon>Actinomycetes</taxon>
        <taxon>Micrococcales</taxon>
        <taxon>Intrasporangiaceae</taxon>
        <taxon>Phycicoccus</taxon>
    </lineage>
</organism>
<dbReference type="RefSeq" id="WP_010850515.1">
    <property type="nucleotide sequence ID" value="NZ_HF570956.1"/>
</dbReference>
<dbReference type="AlphaFoldDB" id="N0E1C7"/>
<reference evidence="3 4" key="1">
    <citation type="journal article" date="2013" name="ISME J.">
        <title>A metabolic model for members of the genus Tetrasphaera involved in enhanced biological phosphorus removal.</title>
        <authorList>
            <person name="Kristiansen R."/>
            <person name="Nguyen H.T.T."/>
            <person name="Saunders A.M."/>
            <person name="Nielsen J.L."/>
            <person name="Wimmer R."/>
            <person name="Le V.Q."/>
            <person name="McIlroy S.J."/>
            <person name="Petrovski S."/>
            <person name="Seviour R.J."/>
            <person name="Calteau A."/>
            <person name="Nielsen K.L."/>
            <person name="Nielsen P.H."/>
        </authorList>
    </citation>
    <scope>NUCLEOTIDE SEQUENCE [LARGE SCALE GENOMIC DNA]</scope>
    <source>
        <strain evidence="3 4">Lp2</strain>
    </source>
</reference>
<sequence>MLSAQAGTEELRDVAEMVGIELVVIDEATTIPALRDHLRWGAAYHRLAAGP</sequence>
<dbReference type="HOGENOM" id="CLU_3104854_0_0_11"/>
<keyword evidence="2" id="KW-0119">Carbohydrate metabolism</keyword>
<dbReference type="STRING" id="1193181.BN10_630026"/>
<dbReference type="GO" id="GO:0016853">
    <property type="term" value="F:isomerase activity"/>
    <property type="evidence" value="ECO:0007669"/>
    <property type="project" value="UniProtKB-KW"/>
</dbReference>
<gene>
    <name evidence="3" type="ORF">BN10_630026</name>
</gene>